<dbReference type="PANTHER" id="PTHR47870:SF1">
    <property type="entry name" value="CYTOCHROME C-TYPE BIOGENESIS PROTEIN CCMH"/>
    <property type="match status" value="1"/>
</dbReference>
<accession>A0A4R5PQ99</accession>
<dbReference type="InterPro" id="IPR017560">
    <property type="entry name" value="Cyt_c_biogenesis_CcmI"/>
</dbReference>
<evidence type="ECO:0000256" key="6">
    <source>
        <dbReference type="SAM" id="Phobius"/>
    </source>
</evidence>
<evidence type="ECO:0000259" key="7">
    <source>
        <dbReference type="Pfam" id="PF23914"/>
    </source>
</evidence>
<dbReference type="RefSeq" id="WP_133283695.1">
    <property type="nucleotide sequence ID" value="NZ_SMSI01000001.1"/>
</dbReference>
<dbReference type="InterPro" id="IPR056413">
    <property type="entry name" value="TPR_CcmH_CycH"/>
</dbReference>
<dbReference type="InterPro" id="IPR051263">
    <property type="entry name" value="C-type_cytochrome_biogenesis"/>
</dbReference>
<keyword evidence="9" id="KW-1185">Reference proteome</keyword>
<name>A0A4R5PQ99_9HYPH</name>
<comment type="subcellular location">
    <subcellularLocation>
        <location evidence="1">Cell envelope</location>
    </subcellularLocation>
</comment>
<dbReference type="Pfam" id="PF23914">
    <property type="entry name" value="TPR_CcmH_CycH"/>
    <property type="match status" value="1"/>
</dbReference>
<evidence type="ECO:0000256" key="1">
    <source>
        <dbReference type="ARBA" id="ARBA00004196"/>
    </source>
</evidence>
<keyword evidence="4" id="KW-0802">TPR repeat</keyword>
<dbReference type="PANTHER" id="PTHR47870">
    <property type="entry name" value="CYTOCHROME C-TYPE BIOGENESIS PROTEIN CCMH"/>
    <property type="match status" value="1"/>
</dbReference>
<keyword evidence="2" id="KW-0677">Repeat</keyword>
<dbReference type="InterPro" id="IPR011990">
    <property type="entry name" value="TPR-like_helical_dom_sf"/>
</dbReference>
<evidence type="ECO:0000313" key="9">
    <source>
        <dbReference type="Proteomes" id="UP000295131"/>
    </source>
</evidence>
<proteinExistence type="predicted"/>
<keyword evidence="6" id="KW-0472">Membrane</keyword>
<evidence type="ECO:0000256" key="5">
    <source>
        <dbReference type="SAM" id="MobiDB-lite"/>
    </source>
</evidence>
<protein>
    <submittedName>
        <fullName evidence="8">C-type cytochrome biogenesis protein CcmI</fullName>
    </submittedName>
</protein>
<dbReference type="GO" id="GO:0030313">
    <property type="term" value="C:cell envelope"/>
    <property type="evidence" value="ECO:0007669"/>
    <property type="project" value="UniProtKB-SubCell"/>
</dbReference>
<evidence type="ECO:0000313" key="8">
    <source>
        <dbReference type="EMBL" id="TDH38861.1"/>
    </source>
</evidence>
<dbReference type="AlphaFoldDB" id="A0A4R5PQ99"/>
<dbReference type="Proteomes" id="UP000295131">
    <property type="component" value="Unassembled WGS sequence"/>
</dbReference>
<feature type="compositionally biased region" description="Polar residues" evidence="5">
    <location>
        <begin position="276"/>
        <end position="289"/>
    </location>
</feature>
<dbReference type="Gene3D" id="1.25.40.10">
    <property type="entry name" value="Tetratricopeptide repeat domain"/>
    <property type="match status" value="3"/>
</dbReference>
<dbReference type="NCBIfam" id="TIGR03142">
    <property type="entry name" value="cytochro_ccmI"/>
    <property type="match status" value="1"/>
</dbReference>
<keyword evidence="6" id="KW-0812">Transmembrane</keyword>
<dbReference type="EMBL" id="SMSI01000001">
    <property type="protein sequence ID" value="TDH38861.1"/>
    <property type="molecule type" value="Genomic_DNA"/>
</dbReference>
<comment type="caution">
    <text evidence="8">The sequence shown here is derived from an EMBL/GenBank/DDBJ whole genome shotgun (WGS) entry which is preliminary data.</text>
</comment>
<keyword evidence="6" id="KW-1133">Transmembrane helix</keyword>
<sequence length="519" mass="55293">MFFWIIAAFMTFAACMALLLPLLRRSDAGAASASEAHDVEVYRDQIAEIERDHAEGLIDAQEAEIARAEIGRRLLGAARKVEAGEAARKPRRTGRRYVAAAILILVPLAAVPAYLELGAPGAEQQPLSARLSQDAQKSDISVLIADAESHLTANPDDGRGWDVLAPIYLRIGRIDDAENAFRKAIALLGPSASRQVGLGETLVSESDGIVTEEARLIFQSARELDPEDPRPAFFLAMAKAQEGKTDEARRQFQALIDRSTPDAPWIPAIEQQLASLDQAESNEGSNSPTPAEIAAAAAGKSPEERDEMVRSMVSTLESRLARDPNNFDGWKMLIRSQIVVGDQASAQRSLNRALVVFPEAPQGPALVALGNELGLNAKAELGGVPMATTNNPVAAPAAGNGSAASEPFIVPNGEARETETDSPALGNPSAEAIADAEKMSADDRQAMIRSMVASLDEKLTAEPDNIEGWLRLIRSYVVLGEGDEARNAVARAKSAFSGQTEQIGAIDALANDLAIGERN</sequence>
<evidence type="ECO:0000256" key="4">
    <source>
        <dbReference type="ARBA" id="ARBA00022803"/>
    </source>
</evidence>
<reference evidence="8 9" key="1">
    <citation type="journal article" date="2013" name="Int. J. Syst. Evol. Microbiol.">
        <title>Hoeflea suaedae sp. nov., an endophytic bacterium isolated from the root of the halophyte Suaeda maritima.</title>
        <authorList>
            <person name="Chung E.J."/>
            <person name="Park J.A."/>
            <person name="Pramanik P."/>
            <person name="Bibi F."/>
            <person name="Jeon C.O."/>
            <person name="Chung Y.R."/>
        </authorList>
    </citation>
    <scope>NUCLEOTIDE SEQUENCE [LARGE SCALE GENOMIC DNA]</scope>
    <source>
        <strain evidence="8 9">YC6898</strain>
    </source>
</reference>
<organism evidence="8 9">
    <name type="scientific">Pseudohoeflea suaedae</name>
    <dbReference type="NCBI Taxonomy" id="877384"/>
    <lineage>
        <taxon>Bacteria</taxon>
        <taxon>Pseudomonadati</taxon>
        <taxon>Pseudomonadota</taxon>
        <taxon>Alphaproteobacteria</taxon>
        <taxon>Hyphomicrobiales</taxon>
        <taxon>Rhizobiaceae</taxon>
        <taxon>Pseudohoeflea</taxon>
    </lineage>
</organism>
<dbReference type="OrthoDB" id="9815847at2"/>
<evidence type="ECO:0000256" key="3">
    <source>
        <dbReference type="ARBA" id="ARBA00022748"/>
    </source>
</evidence>
<feature type="region of interest" description="Disordered" evidence="5">
    <location>
        <begin position="276"/>
        <end position="305"/>
    </location>
</feature>
<feature type="transmembrane region" description="Helical" evidence="6">
    <location>
        <begin position="97"/>
        <end position="115"/>
    </location>
</feature>
<feature type="transmembrane region" description="Helical" evidence="6">
    <location>
        <begin position="6"/>
        <end position="23"/>
    </location>
</feature>
<gene>
    <name evidence="8" type="primary">ccmI</name>
    <name evidence="8" type="ORF">E2A64_07140</name>
</gene>
<dbReference type="SUPFAM" id="SSF48452">
    <property type="entry name" value="TPR-like"/>
    <property type="match status" value="1"/>
</dbReference>
<keyword evidence="3" id="KW-0201">Cytochrome c-type biogenesis</keyword>
<dbReference type="GO" id="GO:0017004">
    <property type="term" value="P:cytochrome complex assembly"/>
    <property type="evidence" value="ECO:0007669"/>
    <property type="project" value="UniProtKB-KW"/>
</dbReference>
<feature type="domain" description="Cytochrome c-type biogenesis protein H TPR" evidence="7">
    <location>
        <begin position="135"/>
        <end position="262"/>
    </location>
</feature>
<evidence type="ECO:0000256" key="2">
    <source>
        <dbReference type="ARBA" id="ARBA00022737"/>
    </source>
</evidence>